<dbReference type="SUPFAM" id="SSF54001">
    <property type="entry name" value="Cysteine proteinases"/>
    <property type="match status" value="1"/>
</dbReference>
<protein>
    <submittedName>
        <fullName evidence="2">Arylamine N-acetyltransferase</fullName>
    </submittedName>
</protein>
<dbReference type="RefSeq" id="WP_148948076.1">
    <property type="nucleotide sequence ID" value="NZ_VTEH01000016.1"/>
</dbReference>
<sequence length="266" mass="31851">MEEIKKQYLSYLNLTLERPSINYLQRLIQHHLIRVPYETFSKFHYFNHYDEYVPTLHQFVHNLINRGWGGTCYTLNINFGRLLKEIGFDIHFVRVKPGHLGLMAVIEGRKLYVDVGYGSPIMKPVELESRRKHVLHGFGEEITFTQKDQALYEIDRKSNGKWFVKKEIIWQPLSEKDLASDIEASYHDNEENVVMRRITAVRFHGNTCYFLRNGTLKAMTYRNIREYQMRDIDKWVNTVYDIYHFDKESIQESIDFLEKRNIKIFS</sequence>
<dbReference type="PANTHER" id="PTHR11786">
    <property type="entry name" value="N-HYDROXYARYLAMINE O-ACETYLTRANSFERASE"/>
    <property type="match status" value="1"/>
</dbReference>
<organism evidence="2 3">
    <name type="scientific">Rossellomorea vietnamensis</name>
    <dbReference type="NCBI Taxonomy" id="218284"/>
    <lineage>
        <taxon>Bacteria</taxon>
        <taxon>Bacillati</taxon>
        <taxon>Bacillota</taxon>
        <taxon>Bacilli</taxon>
        <taxon>Bacillales</taxon>
        <taxon>Bacillaceae</taxon>
        <taxon>Rossellomorea</taxon>
    </lineage>
</organism>
<dbReference type="AlphaFoldDB" id="A0A5D4K8R7"/>
<gene>
    <name evidence="2" type="ORF">FZC79_17535</name>
</gene>
<comment type="caution">
    <text evidence="2">The sequence shown here is derived from an EMBL/GenBank/DDBJ whole genome shotgun (WGS) entry which is preliminary data.</text>
</comment>
<evidence type="ECO:0000256" key="1">
    <source>
        <dbReference type="ARBA" id="ARBA00006547"/>
    </source>
</evidence>
<dbReference type="InterPro" id="IPR001447">
    <property type="entry name" value="Arylamine_N-AcTrfase"/>
</dbReference>
<comment type="similarity">
    <text evidence="1">Belongs to the arylamine N-acetyltransferase family.</text>
</comment>
<dbReference type="Gene3D" id="3.30.2140.20">
    <property type="match status" value="1"/>
</dbReference>
<evidence type="ECO:0000313" key="2">
    <source>
        <dbReference type="EMBL" id="TYR73678.1"/>
    </source>
</evidence>
<keyword evidence="2" id="KW-0808">Transferase</keyword>
<dbReference type="Proteomes" id="UP000323317">
    <property type="component" value="Unassembled WGS sequence"/>
</dbReference>
<dbReference type="GO" id="GO:0016407">
    <property type="term" value="F:acetyltransferase activity"/>
    <property type="evidence" value="ECO:0007669"/>
    <property type="project" value="InterPro"/>
</dbReference>
<name>A0A5D4K8R7_9BACI</name>
<evidence type="ECO:0000313" key="3">
    <source>
        <dbReference type="Proteomes" id="UP000323317"/>
    </source>
</evidence>
<dbReference type="Pfam" id="PF00797">
    <property type="entry name" value="Acetyltransf_2"/>
    <property type="match status" value="1"/>
</dbReference>
<reference evidence="2 3" key="1">
    <citation type="submission" date="2019-08" db="EMBL/GenBank/DDBJ databases">
        <title>Bacillus genomes from the desert of Cuatro Cienegas, Coahuila.</title>
        <authorList>
            <person name="Olmedo-Alvarez G."/>
        </authorList>
    </citation>
    <scope>NUCLEOTIDE SEQUENCE [LARGE SCALE GENOMIC DNA]</scope>
    <source>
        <strain evidence="2 3">CH40_1T</strain>
    </source>
</reference>
<proteinExistence type="inferred from homology"/>
<accession>A0A5D4K8R7</accession>
<dbReference type="InterPro" id="IPR053710">
    <property type="entry name" value="Arylamine_NAT_domain_sf"/>
</dbReference>
<dbReference type="EMBL" id="VTEH01000016">
    <property type="protein sequence ID" value="TYR73678.1"/>
    <property type="molecule type" value="Genomic_DNA"/>
</dbReference>
<dbReference type="PANTHER" id="PTHR11786:SF0">
    <property type="entry name" value="ARYLAMINE N-ACETYLTRANSFERASE 4-RELATED"/>
    <property type="match status" value="1"/>
</dbReference>
<dbReference type="InterPro" id="IPR038765">
    <property type="entry name" value="Papain-like_cys_pep_sf"/>
</dbReference>